<dbReference type="GO" id="GO:0022900">
    <property type="term" value="P:electron transport chain"/>
    <property type="evidence" value="ECO:0007669"/>
    <property type="project" value="InterPro"/>
</dbReference>
<dbReference type="PROSITE" id="PS51085">
    <property type="entry name" value="2FE2S_FER_2"/>
    <property type="match status" value="1"/>
</dbReference>
<evidence type="ECO:0000256" key="7">
    <source>
        <dbReference type="ARBA" id="ARBA00023014"/>
    </source>
</evidence>
<keyword evidence="2 8" id="KW-0813">Transport</keyword>
<dbReference type="GO" id="GO:0046872">
    <property type="term" value="F:metal ion binding"/>
    <property type="evidence" value="ECO:0007669"/>
    <property type="project" value="UniProtKB-KW"/>
</dbReference>
<evidence type="ECO:0000256" key="5">
    <source>
        <dbReference type="ARBA" id="ARBA00022982"/>
    </source>
</evidence>
<keyword evidence="7 8" id="KW-0411">Iron-sulfur</keyword>
<dbReference type="SUPFAM" id="SSF54292">
    <property type="entry name" value="2Fe-2S ferredoxin-like"/>
    <property type="match status" value="1"/>
</dbReference>
<dbReference type="InterPro" id="IPR006058">
    <property type="entry name" value="2Fe2S_fd_BS"/>
</dbReference>
<evidence type="ECO:0000256" key="8">
    <source>
        <dbReference type="RuleBase" id="RU364001"/>
    </source>
</evidence>
<evidence type="ECO:0000256" key="1">
    <source>
        <dbReference type="ARBA" id="ARBA00007874"/>
    </source>
</evidence>
<dbReference type="Pfam" id="PF00111">
    <property type="entry name" value="Fer2"/>
    <property type="match status" value="1"/>
</dbReference>
<dbReference type="InterPro" id="IPR012675">
    <property type="entry name" value="Beta-grasp_dom_sf"/>
</dbReference>
<dbReference type="NCBIfam" id="TIGR02008">
    <property type="entry name" value="fdx_plant"/>
    <property type="match status" value="1"/>
</dbReference>
<keyword evidence="8 10" id="KW-0934">Plastid</keyword>
<evidence type="ECO:0000313" key="10">
    <source>
        <dbReference type="EMBL" id="QWK42181.1"/>
    </source>
</evidence>
<evidence type="ECO:0000259" key="9">
    <source>
        <dbReference type="PROSITE" id="PS51085"/>
    </source>
</evidence>
<dbReference type="GO" id="GO:0051537">
    <property type="term" value="F:2 iron, 2 sulfur cluster binding"/>
    <property type="evidence" value="ECO:0007669"/>
    <property type="project" value="UniProtKB-KW"/>
</dbReference>
<evidence type="ECO:0000256" key="6">
    <source>
        <dbReference type="ARBA" id="ARBA00023004"/>
    </source>
</evidence>
<dbReference type="EMBL" id="MZ156030">
    <property type="protein sequence ID" value="QWK42181.1"/>
    <property type="molecule type" value="Genomic_DNA"/>
</dbReference>
<dbReference type="AlphaFoldDB" id="A0A8F0JXH5"/>
<sequence length="100" mass="11032">MAAKYKIHVVSEDNDLNEVLVCADDQTILEAAEEQQINLPYSCRAGACSSCAGRLVKGKVDQSEQSFLEDDKVDEGFILTCVAYPQSDCEIEAHVEDDIF</sequence>
<gene>
    <name evidence="10" type="primary">petF</name>
</gene>
<dbReference type="GO" id="GO:0009055">
    <property type="term" value="F:electron transfer activity"/>
    <property type="evidence" value="ECO:0007669"/>
    <property type="project" value="InterPro"/>
</dbReference>
<comment type="subcellular location">
    <subcellularLocation>
        <location evidence="8">Plastid</location>
        <location evidence="8">Chloroplast</location>
    </subcellularLocation>
</comment>
<evidence type="ECO:0000256" key="4">
    <source>
        <dbReference type="ARBA" id="ARBA00022723"/>
    </source>
</evidence>
<comment type="function">
    <text evidence="8">Ferredoxins are iron-sulfur proteins that transfer electrons in a wide variety of metabolic reactions.</text>
</comment>
<evidence type="ECO:0000256" key="3">
    <source>
        <dbReference type="ARBA" id="ARBA00022714"/>
    </source>
</evidence>
<dbReference type="CDD" id="cd00207">
    <property type="entry name" value="fer2"/>
    <property type="match status" value="1"/>
</dbReference>
<keyword evidence="4 8" id="KW-0479">Metal-binding</keyword>
<dbReference type="PANTHER" id="PTHR43112">
    <property type="entry name" value="FERREDOXIN"/>
    <property type="match status" value="1"/>
</dbReference>
<dbReference type="PROSITE" id="PS00197">
    <property type="entry name" value="2FE2S_FER_1"/>
    <property type="match status" value="1"/>
</dbReference>
<accession>A0A8F0JXH5</accession>
<dbReference type="InterPro" id="IPR036010">
    <property type="entry name" value="2Fe-2S_ferredoxin-like_sf"/>
</dbReference>
<dbReference type="GO" id="GO:0009507">
    <property type="term" value="C:chloroplast"/>
    <property type="evidence" value="ECO:0007669"/>
    <property type="project" value="UniProtKB-SubCell"/>
</dbReference>
<geneLocation type="plastid" evidence="10"/>
<evidence type="ECO:0000256" key="2">
    <source>
        <dbReference type="ARBA" id="ARBA00022448"/>
    </source>
</evidence>
<comment type="similarity">
    <text evidence="1 8">Belongs to the 2Fe2S plant-type ferredoxin family.</text>
</comment>
<dbReference type="Gene3D" id="3.10.20.30">
    <property type="match status" value="1"/>
</dbReference>
<keyword evidence="5 8" id="KW-0249">Electron transport</keyword>
<proteinExistence type="inferred from homology"/>
<keyword evidence="8" id="KW-0150">Chloroplast</keyword>
<dbReference type="PANTHER" id="PTHR43112:SF3">
    <property type="entry name" value="FERREDOXIN-2, CHLOROPLASTIC"/>
    <property type="match status" value="1"/>
</dbReference>
<keyword evidence="3 8" id="KW-0001">2Fe-2S</keyword>
<keyword evidence="6 8" id="KW-0408">Iron</keyword>
<dbReference type="InterPro" id="IPR010241">
    <property type="entry name" value="Fd_pln"/>
</dbReference>
<organism evidence="10">
    <name type="scientific">Pseudochorda nagaii</name>
    <dbReference type="NCBI Taxonomy" id="74379"/>
    <lineage>
        <taxon>Eukaryota</taxon>
        <taxon>Sar</taxon>
        <taxon>Stramenopiles</taxon>
        <taxon>Ochrophyta</taxon>
        <taxon>PX clade</taxon>
        <taxon>Phaeophyceae</taxon>
        <taxon>Laminariales</taxon>
        <taxon>Pseudochordaceae</taxon>
        <taxon>Pseudochorda</taxon>
    </lineage>
</organism>
<protein>
    <recommendedName>
        <fullName evidence="8">Ferredoxin</fullName>
    </recommendedName>
</protein>
<dbReference type="InterPro" id="IPR001041">
    <property type="entry name" value="2Fe-2S_ferredoxin-type"/>
</dbReference>
<feature type="domain" description="2Fe-2S ferredoxin-type" evidence="9">
    <location>
        <begin position="5"/>
        <end position="97"/>
    </location>
</feature>
<name>A0A8F0JXH5_9PHAE</name>
<reference evidence="10" key="1">
    <citation type="journal article" date="2021" name="Genome Biol. Evol.">
        <title>Genomic rearrangements and sequence evolution across brown algal organelles.</title>
        <authorList>
            <person name="Starko S."/>
            <person name="Bringloe T.T."/>
            <person name="Gomez M.S."/>
            <person name="Darby H."/>
            <person name="Graham S.W."/>
            <person name="Martone P.T."/>
        </authorList>
    </citation>
    <scope>NUCLEOTIDE SEQUENCE</scope>
</reference>
<comment type="cofactor">
    <cofactor evidence="8">
        <name>[2Fe-2S] cluster</name>
        <dbReference type="ChEBI" id="CHEBI:190135"/>
    </cofactor>
    <text evidence="8">Binds 1 [2Fe-2S] cluster.</text>
</comment>